<proteinExistence type="predicted"/>
<dbReference type="RefSeq" id="WP_345882858.1">
    <property type="nucleotide sequence ID" value="NZ_JBDFRB010000001.1"/>
</dbReference>
<keyword evidence="2" id="KW-1185">Reference proteome</keyword>
<comment type="caution">
    <text evidence="1">The sequence shown here is derived from an EMBL/GenBank/DDBJ whole genome shotgun (WGS) entry which is preliminary data.</text>
</comment>
<name>A0ABU9WW15_9MICC</name>
<organism evidence="1 2">
    <name type="scientific">Sinomonas halotolerans</name>
    <dbReference type="NCBI Taxonomy" id="1644133"/>
    <lineage>
        <taxon>Bacteria</taxon>
        <taxon>Bacillati</taxon>
        <taxon>Actinomycetota</taxon>
        <taxon>Actinomycetes</taxon>
        <taxon>Micrococcales</taxon>
        <taxon>Micrococcaceae</taxon>
        <taxon>Sinomonas</taxon>
    </lineage>
</organism>
<evidence type="ECO:0000313" key="2">
    <source>
        <dbReference type="Proteomes" id="UP001422074"/>
    </source>
</evidence>
<reference evidence="1 2" key="1">
    <citation type="submission" date="2024-05" db="EMBL/GenBank/DDBJ databases">
        <title>Sinomonas sp. nov., isolated from a waste landfill.</title>
        <authorList>
            <person name="Zhao Y."/>
        </authorList>
    </citation>
    <scope>NUCLEOTIDE SEQUENCE [LARGE SCALE GENOMIC DNA]</scope>
    <source>
        <strain evidence="1 2">CCTCC AB2014300</strain>
    </source>
</reference>
<dbReference type="EMBL" id="JBDFRB010000001">
    <property type="protein sequence ID" value="MEN2743365.1"/>
    <property type="molecule type" value="Genomic_DNA"/>
</dbReference>
<gene>
    <name evidence="1" type="ORF">ABCQ75_02275</name>
</gene>
<dbReference type="Proteomes" id="UP001422074">
    <property type="component" value="Unassembled WGS sequence"/>
</dbReference>
<sequence length="120" mass="12874">MRSIEAVRARSSCQARAYVDLRHRPEPMHAPAIWSRTDIELEVWEVWSLAAVAEELAAEGLPLIRVGDLCEIVDRPGLAEGITVPRLVTVLGAAGYRVLGPVQALAQASAEDCHAGAHAA</sequence>
<accession>A0ABU9WW15</accession>
<evidence type="ECO:0000313" key="1">
    <source>
        <dbReference type="EMBL" id="MEN2743365.1"/>
    </source>
</evidence>
<protein>
    <submittedName>
        <fullName evidence="1">Uncharacterized protein</fullName>
    </submittedName>
</protein>